<name>A0AAF0PQX4_SOLVR</name>
<organism evidence="3 4">
    <name type="scientific">Solanum verrucosum</name>
    <dbReference type="NCBI Taxonomy" id="315347"/>
    <lineage>
        <taxon>Eukaryota</taxon>
        <taxon>Viridiplantae</taxon>
        <taxon>Streptophyta</taxon>
        <taxon>Embryophyta</taxon>
        <taxon>Tracheophyta</taxon>
        <taxon>Spermatophyta</taxon>
        <taxon>Magnoliopsida</taxon>
        <taxon>eudicotyledons</taxon>
        <taxon>Gunneridae</taxon>
        <taxon>Pentapetalae</taxon>
        <taxon>asterids</taxon>
        <taxon>lamiids</taxon>
        <taxon>Solanales</taxon>
        <taxon>Solanaceae</taxon>
        <taxon>Solanoideae</taxon>
        <taxon>Solaneae</taxon>
        <taxon>Solanum</taxon>
    </lineage>
</organism>
<accession>A0AAF0PQX4</accession>
<keyword evidence="2" id="KW-1133">Transmembrane helix</keyword>
<dbReference type="AlphaFoldDB" id="A0AAF0PQX4"/>
<dbReference type="EMBL" id="CP133612">
    <property type="protein sequence ID" value="WMV08240.1"/>
    <property type="molecule type" value="Genomic_DNA"/>
</dbReference>
<keyword evidence="2" id="KW-0472">Membrane</keyword>
<protein>
    <submittedName>
        <fullName evidence="3">Uncharacterized protein</fullName>
    </submittedName>
</protein>
<evidence type="ECO:0000313" key="3">
    <source>
        <dbReference type="EMBL" id="WMV08240.1"/>
    </source>
</evidence>
<evidence type="ECO:0000313" key="4">
    <source>
        <dbReference type="Proteomes" id="UP001234989"/>
    </source>
</evidence>
<feature type="region of interest" description="Disordered" evidence="1">
    <location>
        <begin position="1"/>
        <end position="39"/>
    </location>
</feature>
<sequence>MKGGEESSMSSNSNTNNNGKSEVKKMTKPPFRPAKDDTKPLLQDPVSIPFSISFNNYSGEVPDLSDDADYAGSVQQAIQHHSAAGFSAKMLGVFRNGICLAIHFDVEEFEATAIYLFFQPRPCFWEEEHWDSVSQGTKALSSKIKTTETVLGIQDSTKYNVTSTYIEDVVGSSGGDRKKVAVGEGKGGLSVEKNGVLFKSDGESLIRLDKDFYGDCDVYDGEWVRDDTKPYILRVLALLLIEILIVTLIRGQMMSISSGDGSHMHMTYRGTSTNTPSHNV</sequence>
<gene>
    <name evidence="3" type="ORF">MTR67_001625</name>
</gene>
<proteinExistence type="predicted"/>
<evidence type="ECO:0000256" key="1">
    <source>
        <dbReference type="SAM" id="MobiDB-lite"/>
    </source>
</evidence>
<evidence type="ECO:0000256" key="2">
    <source>
        <dbReference type="SAM" id="Phobius"/>
    </source>
</evidence>
<keyword evidence="2" id="KW-0812">Transmembrane</keyword>
<feature type="compositionally biased region" description="Low complexity" evidence="1">
    <location>
        <begin position="1"/>
        <end position="20"/>
    </location>
</feature>
<keyword evidence="4" id="KW-1185">Reference proteome</keyword>
<feature type="transmembrane region" description="Helical" evidence="2">
    <location>
        <begin position="231"/>
        <end position="249"/>
    </location>
</feature>
<reference evidence="3" key="1">
    <citation type="submission" date="2023-08" db="EMBL/GenBank/DDBJ databases">
        <title>A de novo genome assembly of Solanum verrucosum Schlechtendal, a Mexican diploid species geographically isolated from the other diploid A-genome species in potato relatives.</title>
        <authorList>
            <person name="Hosaka K."/>
        </authorList>
    </citation>
    <scope>NUCLEOTIDE SEQUENCE</scope>
    <source>
        <tissue evidence="3">Young leaves</tissue>
    </source>
</reference>
<dbReference type="Proteomes" id="UP001234989">
    <property type="component" value="Chromosome 1"/>
</dbReference>